<dbReference type="NCBIfam" id="NF047847">
    <property type="entry name" value="SS_mature_LptM"/>
    <property type="match status" value="1"/>
</dbReference>
<dbReference type="PROSITE" id="PS51257">
    <property type="entry name" value="PROKAR_LIPOPROTEIN"/>
    <property type="match status" value="1"/>
</dbReference>
<evidence type="ECO:0000256" key="6">
    <source>
        <dbReference type="ARBA" id="ARBA00023288"/>
    </source>
</evidence>
<dbReference type="InterPro" id="IPR032831">
    <property type="entry name" value="LptM_cons"/>
</dbReference>
<keyword evidence="2" id="KW-0732">Signal</keyword>
<keyword evidence="8" id="KW-1185">Reference proteome</keyword>
<accession>A0A378UGK2</accession>
<dbReference type="AlphaFoldDB" id="A0A378UGK2"/>
<dbReference type="Pfam" id="PF13627">
    <property type="entry name" value="LptM_cons"/>
    <property type="match status" value="1"/>
</dbReference>
<evidence type="ECO:0000256" key="2">
    <source>
        <dbReference type="ARBA" id="ARBA00022729"/>
    </source>
</evidence>
<evidence type="ECO:0000256" key="3">
    <source>
        <dbReference type="ARBA" id="ARBA00023136"/>
    </source>
</evidence>
<keyword evidence="3" id="KW-0472">Membrane</keyword>
<comment type="subcellular location">
    <subcellularLocation>
        <location evidence="1">Cell outer membrane</location>
        <topology evidence="1">Lipid-anchor</topology>
    </subcellularLocation>
</comment>
<evidence type="ECO:0000313" key="7">
    <source>
        <dbReference type="EMBL" id="STZ75631.1"/>
    </source>
</evidence>
<dbReference type="Proteomes" id="UP000254651">
    <property type="component" value="Unassembled WGS sequence"/>
</dbReference>
<gene>
    <name evidence="7" type="ORF">NCTC10295_00377</name>
</gene>
<dbReference type="GO" id="GO:0009279">
    <property type="term" value="C:cell outer membrane"/>
    <property type="evidence" value="ECO:0007669"/>
    <property type="project" value="UniProtKB-SubCell"/>
</dbReference>
<proteinExistence type="predicted"/>
<organism evidence="7 8">
    <name type="scientific">Bergeriella denitrificans</name>
    <name type="common">Neisseria denitrificans</name>
    <dbReference type="NCBI Taxonomy" id="494"/>
    <lineage>
        <taxon>Bacteria</taxon>
        <taxon>Pseudomonadati</taxon>
        <taxon>Pseudomonadota</taxon>
        <taxon>Betaproteobacteria</taxon>
        <taxon>Neisseriales</taxon>
        <taxon>Neisseriaceae</taxon>
        <taxon>Bergeriella</taxon>
    </lineage>
</organism>
<dbReference type="RefSeq" id="WP_420866860.1">
    <property type="nucleotide sequence ID" value="NZ_UGQS01000001.1"/>
</dbReference>
<evidence type="ECO:0000313" key="8">
    <source>
        <dbReference type="Proteomes" id="UP000254651"/>
    </source>
</evidence>
<keyword evidence="5" id="KW-0998">Cell outer membrane</keyword>
<keyword evidence="4" id="KW-0564">Palmitate</keyword>
<reference evidence="7 8" key="1">
    <citation type="submission" date="2018-06" db="EMBL/GenBank/DDBJ databases">
        <authorList>
            <consortium name="Pathogen Informatics"/>
            <person name="Doyle S."/>
        </authorList>
    </citation>
    <scope>NUCLEOTIDE SEQUENCE [LARGE SCALE GENOMIC DNA]</scope>
    <source>
        <strain evidence="7 8">NCTC10295</strain>
    </source>
</reference>
<evidence type="ECO:0000256" key="4">
    <source>
        <dbReference type="ARBA" id="ARBA00023139"/>
    </source>
</evidence>
<protein>
    <submittedName>
        <fullName evidence="7">Putative lipoprotein</fullName>
    </submittedName>
</protein>
<evidence type="ECO:0000256" key="1">
    <source>
        <dbReference type="ARBA" id="ARBA00004459"/>
    </source>
</evidence>
<evidence type="ECO:0000256" key="5">
    <source>
        <dbReference type="ARBA" id="ARBA00023237"/>
    </source>
</evidence>
<keyword evidence="6 7" id="KW-0449">Lipoprotein</keyword>
<name>A0A378UGK2_BERDE</name>
<sequence>MKKVSAMKSGVFFAALSALLLAACGFKGNLYLPKEDDKAKFGVIQTGLPIFQPSKEPRSQAHE</sequence>
<dbReference type="EMBL" id="UGQS01000001">
    <property type="protein sequence ID" value="STZ75631.1"/>
    <property type="molecule type" value="Genomic_DNA"/>
</dbReference>